<name>A0A367J899_RHIAZ</name>
<comment type="caution">
    <text evidence="1">The sequence shown here is derived from an EMBL/GenBank/DDBJ whole genome shotgun (WGS) entry which is preliminary data.</text>
</comment>
<dbReference type="AlphaFoldDB" id="A0A367J899"/>
<evidence type="ECO:0000313" key="1">
    <source>
        <dbReference type="EMBL" id="RCH86184.1"/>
    </source>
</evidence>
<dbReference type="EMBL" id="PJQL01001922">
    <property type="protein sequence ID" value="RCH86184.1"/>
    <property type="molecule type" value="Genomic_DNA"/>
</dbReference>
<reference evidence="1 2" key="1">
    <citation type="journal article" date="2018" name="G3 (Bethesda)">
        <title>Phylogenetic and Phylogenomic Definition of Rhizopus Species.</title>
        <authorList>
            <person name="Gryganskyi A.P."/>
            <person name="Golan J."/>
            <person name="Dolatabadi S."/>
            <person name="Mondo S."/>
            <person name="Robb S."/>
            <person name="Idnurm A."/>
            <person name="Muszewska A."/>
            <person name="Steczkiewicz K."/>
            <person name="Masonjones S."/>
            <person name="Liao H.L."/>
            <person name="Gajdeczka M.T."/>
            <person name="Anike F."/>
            <person name="Vuek A."/>
            <person name="Anishchenko I.M."/>
            <person name="Voigt K."/>
            <person name="de Hoog G.S."/>
            <person name="Smith M.E."/>
            <person name="Heitman J."/>
            <person name="Vilgalys R."/>
            <person name="Stajich J.E."/>
        </authorList>
    </citation>
    <scope>NUCLEOTIDE SEQUENCE [LARGE SCALE GENOMIC DNA]</scope>
    <source>
        <strain evidence="1 2">CBS 357.93</strain>
    </source>
</reference>
<accession>A0A367J899</accession>
<sequence length="496" mass="57687">MPKKPPTKRLPSEINWLHSNNSNILHISFFNFFKAYNKRKAHIRFLEVAKYIEDEAKRKKVLEDYDQWRKSREAKDFWIQRNQEGQYSTNSATTQQIDTTNTTTTKESIETISLADAKAIIIENIIPIDDNSNDLTFSNSLSKFKRDIYNSLDVSLLTYEAHLQHLLALSNILFIGKNSNWCPEIQNYFVDPIKTIRKNMYDSFGFNETNHKFPLDIMMTIITIVNDINCGLLTRLIAESKILAMINDITDTVVIRLLLCIKSMVETLPKVNQKKEIKEFELCTRFLQPTFQKLFDNNDDDGLIFKWLNASCFNDTNNDSNQNRLDGIVENDRKAVGYFEVKPIAYAKNHRKVNIDLHHLCVFSKTGSAVYKARHMFQIMAVGKSTIIRIYLGLLSFYFLGTNIQFHLSQVRGDVLIVVELDSFRLPLSLDELPQMIPYLDRLYNVVDTIYRCCYENNTVDVLSEFGYCLEPKVVKAITEKTTDRTRSNCFHHPYH</sequence>
<dbReference type="OrthoDB" id="2277085at2759"/>
<gene>
    <name evidence="1" type="ORF">CU097_007428</name>
</gene>
<evidence type="ECO:0000313" key="2">
    <source>
        <dbReference type="Proteomes" id="UP000252139"/>
    </source>
</evidence>
<dbReference type="Proteomes" id="UP000252139">
    <property type="component" value="Unassembled WGS sequence"/>
</dbReference>
<keyword evidence="2" id="KW-1185">Reference proteome</keyword>
<proteinExistence type="predicted"/>
<organism evidence="1 2">
    <name type="scientific">Rhizopus azygosporus</name>
    <name type="common">Rhizopus microsporus var. azygosporus</name>
    <dbReference type="NCBI Taxonomy" id="86630"/>
    <lineage>
        <taxon>Eukaryota</taxon>
        <taxon>Fungi</taxon>
        <taxon>Fungi incertae sedis</taxon>
        <taxon>Mucoromycota</taxon>
        <taxon>Mucoromycotina</taxon>
        <taxon>Mucoromycetes</taxon>
        <taxon>Mucorales</taxon>
        <taxon>Mucorineae</taxon>
        <taxon>Rhizopodaceae</taxon>
        <taxon>Rhizopus</taxon>
    </lineage>
</organism>
<protein>
    <submittedName>
        <fullName evidence="1">Uncharacterized protein</fullName>
    </submittedName>
</protein>